<gene>
    <name evidence="1" type="ORF">FCALED_LOCUS12146</name>
</gene>
<reference evidence="1" key="1">
    <citation type="submission" date="2021-06" db="EMBL/GenBank/DDBJ databases">
        <authorList>
            <person name="Kallberg Y."/>
            <person name="Tangrot J."/>
            <person name="Rosling A."/>
        </authorList>
    </citation>
    <scope>NUCLEOTIDE SEQUENCE</scope>
    <source>
        <strain evidence="1">UK204</strain>
    </source>
</reference>
<name>A0A9N9EG94_9GLOM</name>
<dbReference type="AlphaFoldDB" id="A0A9N9EG94"/>
<keyword evidence="2" id="KW-1185">Reference proteome</keyword>
<evidence type="ECO:0000313" key="2">
    <source>
        <dbReference type="Proteomes" id="UP000789570"/>
    </source>
</evidence>
<comment type="caution">
    <text evidence="1">The sequence shown here is derived from an EMBL/GenBank/DDBJ whole genome shotgun (WGS) entry which is preliminary data.</text>
</comment>
<proteinExistence type="predicted"/>
<accession>A0A9N9EG94</accession>
<dbReference type="EMBL" id="CAJVPQ010005668">
    <property type="protein sequence ID" value="CAG8673683.1"/>
    <property type="molecule type" value="Genomic_DNA"/>
</dbReference>
<feature type="non-terminal residue" evidence="1">
    <location>
        <position position="172"/>
    </location>
</feature>
<sequence>MSQLPKRVYYSRSKIPNTLQMAPGQQPVLFHPITTLPVHPVRLTTAPMFNDKFGNENDKLMIESNELKAELTRYRQYRVSRNIPSPIIDKRSASLNEMNVEKARTEMKNLMKGQILAEYQLDYEKTFFEQSTTIYEKLIPELKRLMDEVFNPSTGALEKIDRRLHANTQLSE</sequence>
<evidence type="ECO:0000313" key="1">
    <source>
        <dbReference type="EMBL" id="CAG8673683.1"/>
    </source>
</evidence>
<protein>
    <submittedName>
        <fullName evidence="1">10587_t:CDS:1</fullName>
    </submittedName>
</protein>
<dbReference type="Proteomes" id="UP000789570">
    <property type="component" value="Unassembled WGS sequence"/>
</dbReference>
<organism evidence="1 2">
    <name type="scientific">Funneliformis caledonium</name>
    <dbReference type="NCBI Taxonomy" id="1117310"/>
    <lineage>
        <taxon>Eukaryota</taxon>
        <taxon>Fungi</taxon>
        <taxon>Fungi incertae sedis</taxon>
        <taxon>Mucoromycota</taxon>
        <taxon>Glomeromycotina</taxon>
        <taxon>Glomeromycetes</taxon>
        <taxon>Glomerales</taxon>
        <taxon>Glomeraceae</taxon>
        <taxon>Funneliformis</taxon>
    </lineage>
</organism>